<evidence type="ECO:0000256" key="2">
    <source>
        <dbReference type="ARBA" id="ARBA00022737"/>
    </source>
</evidence>
<keyword evidence="6" id="KW-1185">Reference proteome</keyword>
<dbReference type="PANTHER" id="PTHR22847">
    <property type="entry name" value="WD40 REPEAT PROTEIN"/>
    <property type="match status" value="1"/>
</dbReference>
<evidence type="ECO:0000256" key="1">
    <source>
        <dbReference type="ARBA" id="ARBA00022574"/>
    </source>
</evidence>
<keyword evidence="1 3" id="KW-0853">WD repeat</keyword>
<dbReference type="CDD" id="cd00009">
    <property type="entry name" value="AAA"/>
    <property type="match status" value="1"/>
</dbReference>
<dbReference type="SUPFAM" id="SSF50978">
    <property type="entry name" value="WD40 repeat-like"/>
    <property type="match status" value="2"/>
</dbReference>
<dbReference type="GO" id="GO:1990234">
    <property type="term" value="C:transferase complex"/>
    <property type="evidence" value="ECO:0007669"/>
    <property type="project" value="UniProtKB-ARBA"/>
</dbReference>
<dbReference type="GO" id="GO:0005634">
    <property type="term" value="C:nucleus"/>
    <property type="evidence" value="ECO:0007669"/>
    <property type="project" value="TreeGrafter"/>
</dbReference>
<dbReference type="Pfam" id="PF23342">
    <property type="entry name" value="WDR90_beta-prop_4th"/>
    <property type="match status" value="1"/>
</dbReference>
<dbReference type="Pfam" id="PF24883">
    <property type="entry name" value="NPHP3_N"/>
    <property type="match status" value="1"/>
</dbReference>
<dbReference type="InterPro" id="IPR001680">
    <property type="entry name" value="WD40_rpt"/>
</dbReference>
<feature type="domain" description="NACHT" evidence="4">
    <location>
        <begin position="62"/>
        <end position="211"/>
    </location>
</feature>
<dbReference type="OrthoDB" id="2804352at2759"/>
<dbReference type="InterPro" id="IPR056884">
    <property type="entry name" value="NPHP3-like_N"/>
</dbReference>
<keyword evidence="2" id="KW-0677">Repeat</keyword>
<dbReference type="SUPFAM" id="SSF52540">
    <property type="entry name" value="P-loop containing nucleoside triphosphate hydrolases"/>
    <property type="match status" value="1"/>
</dbReference>
<feature type="repeat" description="WD" evidence="3">
    <location>
        <begin position="917"/>
        <end position="958"/>
    </location>
</feature>
<dbReference type="Gene3D" id="2.130.10.10">
    <property type="entry name" value="YVTN repeat-like/Quinoprotein amine dehydrogenase"/>
    <property type="match status" value="4"/>
</dbReference>
<feature type="repeat" description="WD" evidence="3">
    <location>
        <begin position="788"/>
        <end position="829"/>
    </location>
</feature>
<feature type="repeat" description="WD" evidence="3">
    <location>
        <begin position="662"/>
        <end position="703"/>
    </location>
</feature>
<sequence length="992" mass="109382">MNRSNSSTHILVRALPTHRKRGKHVSASFEASSARTCLYGTRTEILQELREWASGDRFPHEHFCWVHGPPGTGKSTLAKTIAEELDSAGRLAASFFFSRDRESRRNPQVVFPTLARQLSSFNEDFARALNDCRAKHPSVDDAIMETQLLQLIIEPLRHMIPGPMPWVIILDALDECSGQSAASSATEILNLLGLHAKDIPSHIRILVTSRPEHAMDSAFHVGSLHPITRIIDLHHMDASIAADDIRRYVHHELSGEWAVREGWKLGAEDLQLLSTRADGLFIYAATAIKLIKGAAESGKTPVDTLRILLHPEDPNIGSQLPPLNALYLQILDRAFSRDDPSTFKLYRRVMGAIAHLKNPLGVRPLACLLGMDPNSIFYILRPLQSVLLVPKDGGSQVRFYHKSFRDFIVTPPERVSESGGTNLRDFFFPDQAVFDIRLAEDCFISMSLILHPNMCGSKDPLRLNNSILDLETRIQVHLPAHARYACLHWALHLNSQARHETALAKHRLEHWTRTQMLYWLEALSLTNDLERAIDCLRQAELWYQSCDSPSNVVIQILKDGQNFVRTFFDPIQQSAGHIYQSALSCTPDSSLLSNYRGLLNSSVKVLQGRSSGWNPFLWSATGRTGWARSVAFSPDGRRIVSGSHEKAVHVWSTDTGKLQTTLHGHDGWIGNALFSPDGERIVSGSFDSTIRIWSPPTGRLLNTIQTEATFIWSVTFSPDGTRIASGSGDNRVRLWSAHTGKLVCILEGHGAGVLTVAWSPDGRCLASGSLDNSIRIWSSSSRNMLHTLNGHSAGVLSVAFSPDGQRVASGSSDGTAILWIIEPGRSTYTMNILKSHNGWVWSVAFSPDGTHLVSGSGDKMIHVWSTATGQLLQTLSGHSAGVFSVAYSPDGTRIASASSDDTIRLWSAETTPVDPARDNHDGRIRVIAFSRDGSFIISGSDDKTARLWSTKDGRLIHTFVGHAAGVICLAFSLDAKRVATGSIDCTVKIWST</sequence>
<feature type="repeat" description="WD" evidence="3">
    <location>
        <begin position="746"/>
        <end position="787"/>
    </location>
</feature>
<dbReference type="Pfam" id="PF00400">
    <property type="entry name" value="WD40"/>
    <property type="match status" value="5"/>
</dbReference>
<reference evidence="5" key="1">
    <citation type="journal article" date="2020" name="Nat. Commun.">
        <title>Large-scale genome sequencing of mycorrhizal fungi provides insights into the early evolution of symbiotic traits.</title>
        <authorList>
            <person name="Miyauchi S."/>
            <person name="Kiss E."/>
            <person name="Kuo A."/>
            <person name="Drula E."/>
            <person name="Kohler A."/>
            <person name="Sanchez-Garcia M."/>
            <person name="Morin E."/>
            <person name="Andreopoulos B."/>
            <person name="Barry K.W."/>
            <person name="Bonito G."/>
            <person name="Buee M."/>
            <person name="Carver A."/>
            <person name="Chen C."/>
            <person name="Cichocki N."/>
            <person name="Clum A."/>
            <person name="Culley D."/>
            <person name="Crous P.W."/>
            <person name="Fauchery L."/>
            <person name="Girlanda M."/>
            <person name="Hayes R.D."/>
            <person name="Keri Z."/>
            <person name="LaButti K."/>
            <person name="Lipzen A."/>
            <person name="Lombard V."/>
            <person name="Magnuson J."/>
            <person name="Maillard F."/>
            <person name="Murat C."/>
            <person name="Nolan M."/>
            <person name="Ohm R.A."/>
            <person name="Pangilinan J."/>
            <person name="Pereira M.F."/>
            <person name="Perotto S."/>
            <person name="Peter M."/>
            <person name="Pfister S."/>
            <person name="Riley R."/>
            <person name="Sitrit Y."/>
            <person name="Stielow J.B."/>
            <person name="Szollosi G."/>
            <person name="Zifcakova L."/>
            <person name="Stursova M."/>
            <person name="Spatafora J.W."/>
            <person name="Tedersoo L."/>
            <person name="Vaario L.M."/>
            <person name="Yamada A."/>
            <person name="Yan M."/>
            <person name="Wang P."/>
            <person name="Xu J."/>
            <person name="Bruns T."/>
            <person name="Baldrian P."/>
            <person name="Vilgalys R."/>
            <person name="Dunand C."/>
            <person name="Henrissat B."/>
            <person name="Grigoriev I.V."/>
            <person name="Hibbett D."/>
            <person name="Nagy L.G."/>
            <person name="Martin F.M."/>
        </authorList>
    </citation>
    <scope>NUCLEOTIDE SEQUENCE</scope>
    <source>
        <strain evidence="5">UP504</strain>
    </source>
</reference>
<dbReference type="InterPro" id="IPR020472">
    <property type="entry name" value="WD40_PAC1"/>
</dbReference>
<organism evidence="5 6">
    <name type="scientific">Hydnum rufescens UP504</name>
    <dbReference type="NCBI Taxonomy" id="1448309"/>
    <lineage>
        <taxon>Eukaryota</taxon>
        <taxon>Fungi</taxon>
        <taxon>Dikarya</taxon>
        <taxon>Basidiomycota</taxon>
        <taxon>Agaricomycotina</taxon>
        <taxon>Agaricomycetes</taxon>
        <taxon>Cantharellales</taxon>
        <taxon>Hydnaceae</taxon>
        <taxon>Hydnum</taxon>
    </lineage>
</organism>
<dbReference type="PRINTS" id="PR00320">
    <property type="entry name" value="GPROTEINBRPT"/>
</dbReference>
<dbReference type="InterPro" id="IPR055440">
    <property type="entry name" value="Beta-prop_WDR90_4th"/>
</dbReference>
<protein>
    <recommendedName>
        <fullName evidence="4">NACHT domain-containing protein</fullName>
    </recommendedName>
</protein>
<dbReference type="SMART" id="SM00320">
    <property type="entry name" value="WD40"/>
    <property type="match status" value="9"/>
</dbReference>
<feature type="repeat" description="WD" evidence="3">
    <location>
        <begin position="704"/>
        <end position="745"/>
    </location>
</feature>
<feature type="repeat" description="WD" evidence="3">
    <location>
        <begin position="620"/>
        <end position="661"/>
    </location>
</feature>
<feature type="repeat" description="WD" evidence="3">
    <location>
        <begin position="959"/>
        <end position="992"/>
    </location>
</feature>
<dbReference type="EMBL" id="MU128932">
    <property type="protein sequence ID" value="KAF9517423.1"/>
    <property type="molecule type" value="Genomic_DNA"/>
</dbReference>
<dbReference type="Gene3D" id="3.40.50.300">
    <property type="entry name" value="P-loop containing nucleotide triphosphate hydrolases"/>
    <property type="match status" value="1"/>
</dbReference>
<dbReference type="AlphaFoldDB" id="A0A9P6B481"/>
<dbReference type="PROSITE" id="PS50082">
    <property type="entry name" value="WD_REPEATS_2"/>
    <property type="match status" value="9"/>
</dbReference>
<feature type="repeat" description="WD" evidence="3">
    <location>
        <begin position="875"/>
        <end position="910"/>
    </location>
</feature>
<dbReference type="PROSITE" id="PS50837">
    <property type="entry name" value="NACHT"/>
    <property type="match status" value="1"/>
</dbReference>
<dbReference type="CDD" id="cd00200">
    <property type="entry name" value="WD40"/>
    <property type="match status" value="1"/>
</dbReference>
<dbReference type="InterPro" id="IPR015943">
    <property type="entry name" value="WD40/YVTN_repeat-like_dom_sf"/>
</dbReference>
<evidence type="ECO:0000313" key="6">
    <source>
        <dbReference type="Proteomes" id="UP000886523"/>
    </source>
</evidence>
<dbReference type="PANTHER" id="PTHR22847:SF637">
    <property type="entry name" value="WD REPEAT DOMAIN 5B"/>
    <property type="match status" value="1"/>
</dbReference>
<dbReference type="InterPro" id="IPR036322">
    <property type="entry name" value="WD40_repeat_dom_sf"/>
</dbReference>
<dbReference type="InterPro" id="IPR007111">
    <property type="entry name" value="NACHT_NTPase"/>
</dbReference>
<gene>
    <name evidence="5" type="ORF">BS47DRAFT_1291086</name>
</gene>
<feature type="repeat" description="WD" evidence="3">
    <location>
        <begin position="833"/>
        <end position="874"/>
    </location>
</feature>
<evidence type="ECO:0000256" key="3">
    <source>
        <dbReference type="PROSITE-ProRule" id="PRU00221"/>
    </source>
</evidence>
<comment type="caution">
    <text evidence="5">The sequence shown here is derived from an EMBL/GenBank/DDBJ whole genome shotgun (WGS) entry which is preliminary data.</text>
</comment>
<dbReference type="PROSITE" id="PS50294">
    <property type="entry name" value="WD_REPEATS_REGION"/>
    <property type="match status" value="9"/>
</dbReference>
<dbReference type="InterPro" id="IPR027417">
    <property type="entry name" value="P-loop_NTPase"/>
</dbReference>
<name>A0A9P6B481_9AGAM</name>
<evidence type="ECO:0000313" key="5">
    <source>
        <dbReference type="EMBL" id="KAF9517423.1"/>
    </source>
</evidence>
<proteinExistence type="predicted"/>
<dbReference type="Proteomes" id="UP000886523">
    <property type="component" value="Unassembled WGS sequence"/>
</dbReference>
<evidence type="ECO:0000259" key="4">
    <source>
        <dbReference type="PROSITE" id="PS50837"/>
    </source>
</evidence>
<accession>A0A9P6B481</accession>